<proteinExistence type="predicted"/>
<dbReference type="Gramene" id="PRQ23344">
    <property type="protein sequence ID" value="PRQ23344"/>
    <property type="gene ID" value="RchiOBHm_Chr6g0260311"/>
</dbReference>
<evidence type="ECO:0000313" key="3">
    <source>
        <dbReference type="Proteomes" id="UP000238479"/>
    </source>
</evidence>
<evidence type="ECO:0000313" key="2">
    <source>
        <dbReference type="EMBL" id="PRQ23344.1"/>
    </source>
</evidence>
<keyword evidence="3" id="KW-1185">Reference proteome</keyword>
<dbReference type="EMBL" id="PDCK01000044">
    <property type="protein sequence ID" value="PRQ23344.1"/>
    <property type="molecule type" value="Genomic_DNA"/>
</dbReference>
<feature type="chain" id="PRO_5015178272" evidence="1">
    <location>
        <begin position="19"/>
        <end position="54"/>
    </location>
</feature>
<reference evidence="2 3" key="1">
    <citation type="journal article" date="2018" name="Nat. Genet.">
        <title>The Rosa genome provides new insights in the design of modern roses.</title>
        <authorList>
            <person name="Bendahmane M."/>
        </authorList>
    </citation>
    <scope>NUCLEOTIDE SEQUENCE [LARGE SCALE GENOMIC DNA]</scope>
    <source>
        <strain evidence="3">cv. Old Blush</strain>
    </source>
</reference>
<accession>A0A2P6PN40</accession>
<dbReference type="Proteomes" id="UP000238479">
    <property type="component" value="Chromosome 6"/>
</dbReference>
<name>A0A2P6PN40_ROSCH</name>
<gene>
    <name evidence="2" type="ORF">RchiOBHm_Chr6g0260311</name>
</gene>
<protein>
    <submittedName>
        <fullName evidence="2">Uncharacterized protein</fullName>
    </submittedName>
</protein>
<comment type="caution">
    <text evidence="2">The sequence shown here is derived from an EMBL/GenBank/DDBJ whole genome shotgun (WGS) entry which is preliminary data.</text>
</comment>
<evidence type="ECO:0000256" key="1">
    <source>
        <dbReference type="SAM" id="SignalP"/>
    </source>
</evidence>
<dbReference type="AlphaFoldDB" id="A0A2P6PN40"/>
<keyword evidence="1" id="KW-0732">Signal</keyword>
<sequence length="54" mass="6011">MAFLQLSSSIAFLWLSSSSQLHNFLVVEDLNSFLYLLDVVESSAAFSLGKYFSS</sequence>
<feature type="signal peptide" evidence="1">
    <location>
        <begin position="1"/>
        <end position="18"/>
    </location>
</feature>
<organism evidence="2 3">
    <name type="scientific">Rosa chinensis</name>
    <name type="common">China rose</name>
    <dbReference type="NCBI Taxonomy" id="74649"/>
    <lineage>
        <taxon>Eukaryota</taxon>
        <taxon>Viridiplantae</taxon>
        <taxon>Streptophyta</taxon>
        <taxon>Embryophyta</taxon>
        <taxon>Tracheophyta</taxon>
        <taxon>Spermatophyta</taxon>
        <taxon>Magnoliopsida</taxon>
        <taxon>eudicotyledons</taxon>
        <taxon>Gunneridae</taxon>
        <taxon>Pentapetalae</taxon>
        <taxon>rosids</taxon>
        <taxon>fabids</taxon>
        <taxon>Rosales</taxon>
        <taxon>Rosaceae</taxon>
        <taxon>Rosoideae</taxon>
        <taxon>Rosoideae incertae sedis</taxon>
        <taxon>Rosa</taxon>
    </lineage>
</organism>